<evidence type="ECO:0000313" key="9">
    <source>
        <dbReference type="Proteomes" id="UP000214365"/>
    </source>
</evidence>
<evidence type="ECO:0000256" key="3">
    <source>
        <dbReference type="ARBA" id="ARBA00022692"/>
    </source>
</evidence>
<dbReference type="PROSITE" id="PS00217">
    <property type="entry name" value="SUGAR_TRANSPORT_2"/>
    <property type="match status" value="1"/>
</dbReference>
<dbReference type="Pfam" id="PF00083">
    <property type="entry name" value="Sugar_tr"/>
    <property type="match status" value="1"/>
</dbReference>
<feature type="transmembrane region" description="Helical" evidence="6">
    <location>
        <begin position="421"/>
        <end position="444"/>
    </location>
</feature>
<comment type="similarity">
    <text evidence="2">Belongs to the major facilitator superfamily. Sugar transporter (TC 2.A.1.1) family.</text>
</comment>
<feature type="transmembrane region" description="Helical" evidence="6">
    <location>
        <begin position="116"/>
        <end position="138"/>
    </location>
</feature>
<dbReference type="GO" id="GO:0016020">
    <property type="term" value="C:membrane"/>
    <property type="evidence" value="ECO:0007669"/>
    <property type="project" value="UniProtKB-SubCell"/>
</dbReference>
<name>A0A225B445_TALAT</name>
<proteinExistence type="inferred from homology"/>
<feature type="transmembrane region" description="Helical" evidence="6">
    <location>
        <begin position="173"/>
        <end position="192"/>
    </location>
</feature>
<evidence type="ECO:0000256" key="4">
    <source>
        <dbReference type="ARBA" id="ARBA00022989"/>
    </source>
</evidence>
<accession>A0A225B445</accession>
<feature type="transmembrane region" description="Helical" evidence="6">
    <location>
        <begin position="84"/>
        <end position="104"/>
    </location>
</feature>
<feature type="transmembrane region" description="Helical" evidence="6">
    <location>
        <begin position="36"/>
        <end position="64"/>
    </location>
</feature>
<sequence>MSEKIVDETETKSVVVSQTAESDETAWQAIRAQPKVFAWCVYAIFVTFLNSFDYNAAGSVISIPEFRKDFGYLYEGEWTLEADWQSAFSGGALATSIIASMLIGSVADRIGRRPSFIGAFAFIFAAITCEFVATSNAVFCVGKLLSGVGLGICATITMTYVGEIAPFRLRGMLTAACAVAFNVAPLISSVIIKGTGNYTNRWAYRAVFTAQYGFTGIGFLLVPFIPESPWYYMNLGKTEHARKTLARLGYSPADTEKKISDLAVSIEESRRLADGATYFECLRKTNLLRTLSAAAPMIFQSLCGILFVNGYLTYYAELSGFSTSLSYDISIIYAVLSILGNFIAIGCIDKVGRRNLTVYGIMSLTALLFVTGGIACIGSVPAIKATVILFLVYSLIYNASLGTTGYAVLTELPTARLRSKTVSLGFSFQYCLYTMWAFVLPYLFNPNEANLKAKVAFIFGAFSLLGCIWTWFFLPEIAGRTYYDIDQMYHLKVSPRAFKSYEFEPEGQPVSP</sequence>
<dbReference type="AlphaFoldDB" id="A0A225B445"/>
<comment type="subcellular location">
    <subcellularLocation>
        <location evidence="1">Membrane</location>
        <topology evidence="1">Multi-pass membrane protein</topology>
    </subcellularLocation>
</comment>
<evidence type="ECO:0000259" key="7">
    <source>
        <dbReference type="PROSITE" id="PS50850"/>
    </source>
</evidence>
<dbReference type="OrthoDB" id="4213702at2759"/>
<dbReference type="SUPFAM" id="SSF103473">
    <property type="entry name" value="MFS general substrate transporter"/>
    <property type="match status" value="1"/>
</dbReference>
<keyword evidence="9" id="KW-1185">Reference proteome</keyword>
<dbReference type="InterPro" id="IPR005828">
    <property type="entry name" value="MFS_sugar_transport-like"/>
</dbReference>
<feature type="transmembrane region" description="Helical" evidence="6">
    <location>
        <begin position="386"/>
        <end position="409"/>
    </location>
</feature>
<dbReference type="InterPro" id="IPR036259">
    <property type="entry name" value="MFS_trans_sf"/>
</dbReference>
<dbReference type="FunFam" id="1.20.1250.20:FF:000078">
    <property type="entry name" value="MFS maltose transporter, putative"/>
    <property type="match status" value="1"/>
</dbReference>
<reference evidence="8 9" key="1">
    <citation type="submission" date="2015-06" db="EMBL/GenBank/DDBJ databases">
        <title>Talaromyces atroroseus IBT 11181 draft genome.</title>
        <authorList>
            <person name="Rasmussen K.B."/>
            <person name="Rasmussen S."/>
            <person name="Petersen B."/>
            <person name="Sicheritz-Ponten T."/>
            <person name="Mortensen U.H."/>
            <person name="Thrane U."/>
        </authorList>
    </citation>
    <scope>NUCLEOTIDE SEQUENCE [LARGE SCALE GENOMIC DNA]</scope>
    <source>
        <strain evidence="8 9">IBT 11181</strain>
    </source>
</reference>
<dbReference type="InterPro" id="IPR020846">
    <property type="entry name" value="MFS_dom"/>
</dbReference>
<feature type="transmembrane region" description="Helical" evidence="6">
    <location>
        <begin position="324"/>
        <end position="344"/>
    </location>
</feature>
<feature type="transmembrane region" description="Helical" evidence="6">
    <location>
        <begin position="456"/>
        <end position="474"/>
    </location>
</feature>
<dbReference type="PROSITE" id="PS50850">
    <property type="entry name" value="MFS"/>
    <property type="match status" value="1"/>
</dbReference>
<organism evidence="8 9">
    <name type="scientific">Talaromyces atroroseus</name>
    <dbReference type="NCBI Taxonomy" id="1441469"/>
    <lineage>
        <taxon>Eukaryota</taxon>
        <taxon>Fungi</taxon>
        <taxon>Dikarya</taxon>
        <taxon>Ascomycota</taxon>
        <taxon>Pezizomycotina</taxon>
        <taxon>Eurotiomycetes</taxon>
        <taxon>Eurotiomycetidae</taxon>
        <taxon>Eurotiales</taxon>
        <taxon>Trichocomaceae</taxon>
        <taxon>Talaromyces</taxon>
        <taxon>Talaromyces sect. Trachyspermi</taxon>
    </lineage>
</organism>
<keyword evidence="4 6" id="KW-1133">Transmembrane helix</keyword>
<evidence type="ECO:0000256" key="6">
    <source>
        <dbReference type="SAM" id="Phobius"/>
    </source>
</evidence>
<feature type="transmembrane region" description="Helical" evidence="6">
    <location>
        <begin position="212"/>
        <end position="233"/>
    </location>
</feature>
<dbReference type="InterPro" id="IPR005829">
    <property type="entry name" value="Sugar_transporter_CS"/>
</dbReference>
<protein>
    <recommendedName>
        <fullName evidence="7">Major facilitator superfamily (MFS) profile domain-containing protein</fullName>
    </recommendedName>
</protein>
<dbReference type="Proteomes" id="UP000214365">
    <property type="component" value="Unassembled WGS sequence"/>
</dbReference>
<dbReference type="GeneID" id="31001902"/>
<evidence type="ECO:0000256" key="5">
    <source>
        <dbReference type="ARBA" id="ARBA00023136"/>
    </source>
</evidence>
<evidence type="ECO:0000256" key="1">
    <source>
        <dbReference type="ARBA" id="ARBA00004141"/>
    </source>
</evidence>
<feature type="domain" description="Major facilitator superfamily (MFS) profile" evidence="7">
    <location>
        <begin position="39"/>
        <end position="478"/>
    </location>
</feature>
<gene>
    <name evidence="8" type="ORF">UA08_02147</name>
</gene>
<comment type="caution">
    <text evidence="8">The sequence shown here is derived from an EMBL/GenBank/DDBJ whole genome shotgun (WGS) entry which is preliminary data.</text>
</comment>
<dbReference type="InterPro" id="IPR050360">
    <property type="entry name" value="MFS_Sugar_Transporters"/>
</dbReference>
<dbReference type="PANTHER" id="PTHR48022">
    <property type="entry name" value="PLASTIDIC GLUCOSE TRANSPORTER 4"/>
    <property type="match status" value="1"/>
</dbReference>
<dbReference type="PANTHER" id="PTHR48022:SF22">
    <property type="entry name" value="MAJOR FACILITATOR SUPERFAMILY (MFS) PROFILE DOMAIN-CONTAINING PROTEIN"/>
    <property type="match status" value="1"/>
</dbReference>
<feature type="transmembrane region" description="Helical" evidence="6">
    <location>
        <begin position="356"/>
        <end position="380"/>
    </location>
</feature>
<dbReference type="GO" id="GO:0005351">
    <property type="term" value="F:carbohydrate:proton symporter activity"/>
    <property type="evidence" value="ECO:0007669"/>
    <property type="project" value="TreeGrafter"/>
</dbReference>
<feature type="transmembrane region" description="Helical" evidence="6">
    <location>
        <begin position="293"/>
        <end position="312"/>
    </location>
</feature>
<keyword evidence="3 6" id="KW-0812">Transmembrane</keyword>
<keyword evidence="5 6" id="KW-0472">Membrane</keyword>
<evidence type="ECO:0000313" key="8">
    <source>
        <dbReference type="EMBL" id="OKL62056.1"/>
    </source>
</evidence>
<feature type="transmembrane region" description="Helical" evidence="6">
    <location>
        <begin position="144"/>
        <end position="161"/>
    </location>
</feature>
<dbReference type="RefSeq" id="XP_020122177.1">
    <property type="nucleotide sequence ID" value="XM_020264337.1"/>
</dbReference>
<dbReference type="EMBL" id="LFMY01000003">
    <property type="protein sequence ID" value="OKL62056.1"/>
    <property type="molecule type" value="Genomic_DNA"/>
</dbReference>
<dbReference type="PROSITE" id="PS00216">
    <property type="entry name" value="SUGAR_TRANSPORT_1"/>
    <property type="match status" value="1"/>
</dbReference>
<evidence type="ECO:0000256" key="2">
    <source>
        <dbReference type="ARBA" id="ARBA00010992"/>
    </source>
</evidence>
<dbReference type="Gene3D" id="1.20.1250.20">
    <property type="entry name" value="MFS general substrate transporter like domains"/>
    <property type="match status" value="1"/>
</dbReference>